<sequence>MSYLCNPAVVDSITTGVLDRMHTDSSLKIKLTDKTELVVQRPDSTLDPGILCG</sequence>
<accession>A0A9D4KZY2</accession>
<reference evidence="1" key="1">
    <citation type="journal article" date="2019" name="bioRxiv">
        <title>The Genome of the Zebra Mussel, Dreissena polymorpha: A Resource for Invasive Species Research.</title>
        <authorList>
            <person name="McCartney M.A."/>
            <person name="Auch B."/>
            <person name="Kono T."/>
            <person name="Mallez S."/>
            <person name="Zhang Y."/>
            <person name="Obille A."/>
            <person name="Becker A."/>
            <person name="Abrahante J.E."/>
            <person name="Garbe J."/>
            <person name="Badalamenti J.P."/>
            <person name="Herman A."/>
            <person name="Mangelson H."/>
            <person name="Liachko I."/>
            <person name="Sullivan S."/>
            <person name="Sone E.D."/>
            <person name="Koren S."/>
            <person name="Silverstein K.A.T."/>
            <person name="Beckman K.B."/>
            <person name="Gohl D.M."/>
        </authorList>
    </citation>
    <scope>NUCLEOTIDE SEQUENCE</scope>
    <source>
        <strain evidence="1">Duluth1</strain>
        <tissue evidence="1">Whole animal</tissue>
    </source>
</reference>
<evidence type="ECO:0000313" key="1">
    <source>
        <dbReference type="EMBL" id="KAH3849260.1"/>
    </source>
</evidence>
<dbReference type="Proteomes" id="UP000828390">
    <property type="component" value="Unassembled WGS sequence"/>
</dbReference>
<organism evidence="1 2">
    <name type="scientific">Dreissena polymorpha</name>
    <name type="common">Zebra mussel</name>
    <name type="synonym">Mytilus polymorpha</name>
    <dbReference type="NCBI Taxonomy" id="45954"/>
    <lineage>
        <taxon>Eukaryota</taxon>
        <taxon>Metazoa</taxon>
        <taxon>Spiralia</taxon>
        <taxon>Lophotrochozoa</taxon>
        <taxon>Mollusca</taxon>
        <taxon>Bivalvia</taxon>
        <taxon>Autobranchia</taxon>
        <taxon>Heteroconchia</taxon>
        <taxon>Euheterodonta</taxon>
        <taxon>Imparidentia</taxon>
        <taxon>Neoheterodontei</taxon>
        <taxon>Myida</taxon>
        <taxon>Dreissenoidea</taxon>
        <taxon>Dreissenidae</taxon>
        <taxon>Dreissena</taxon>
    </lineage>
</organism>
<name>A0A9D4KZY2_DREPO</name>
<comment type="caution">
    <text evidence="1">The sequence shown here is derived from an EMBL/GenBank/DDBJ whole genome shotgun (WGS) entry which is preliminary data.</text>
</comment>
<dbReference type="AlphaFoldDB" id="A0A9D4KZY2"/>
<reference evidence="1" key="2">
    <citation type="submission" date="2020-11" db="EMBL/GenBank/DDBJ databases">
        <authorList>
            <person name="McCartney M.A."/>
            <person name="Auch B."/>
            <person name="Kono T."/>
            <person name="Mallez S."/>
            <person name="Becker A."/>
            <person name="Gohl D.M."/>
            <person name="Silverstein K.A.T."/>
            <person name="Koren S."/>
            <person name="Bechman K.B."/>
            <person name="Herman A."/>
            <person name="Abrahante J.E."/>
            <person name="Garbe J."/>
        </authorList>
    </citation>
    <scope>NUCLEOTIDE SEQUENCE</scope>
    <source>
        <strain evidence="1">Duluth1</strain>
        <tissue evidence="1">Whole animal</tissue>
    </source>
</reference>
<gene>
    <name evidence="1" type="ORF">DPMN_091656</name>
</gene>
<protein>
    <submittedName>
        <fullName evidence="1">Uncharacterized protein</fullName>
    </submittedName>
</protein>
<proteinExistence type="predicted"/>
<evidence type="ECO:0000313" key="2">
    <source>
        <dbReference type="Proteomes" id="UP000828390"/>
    </source>
</evidence>
<keyword evidence="2" id="KW-1185">Reference proteome</keyword>
<dbReference type="EMBL" id="JAIWYP010000003">
    <property type="protein sequence ID" value="KAH3849260.1"/>
    <property type="molecule type" value="Genomic_DNA"/>
</dbReference>